<keyword evidence="3" id="KW-1185">Reference proteome</keyword>
<evidence type="ECO:0008006" key="4">
    <source>
        <dbReference type="Google" id="ProtNLM"/>
    </source>
</evidence>
<gene>
    <name evidence="2" type="ORF">HGG74_10815</name>
</gene>
<dbReference type="AlphaFoldDB" id="A0A7X6HF52"/>
<reference evidence="2 3" key="1">
    <citation type="submission" date="2020-04" db="EMBL/GenBank/DDBJ databases">
        <title>Arthrobacter sp. nov.</title>
        <authorList>
            <person name="Liu S."/>
        </authorList>
    </citation>
    <scope>NUCLEOTIDE SEQUENCE [LARGE SCALE GENOMIC DNA]</scope>
    <source>
        <strain evidence="2 3">E918</strain>
    </source>
</reference>
<name>A0A7X6HF52_9MICC</name>
<keyword evidence="1" id="KW-0812">Transmembrane</keyword>
<keyword evidence="1" id="KW-0472">Membrane</keyword>
<organism evidence="2 3">
    <name type="scientific">Arthrobacter mobilis</name>
    <dbReference type="NCBI Taxonomy" id="2724944"/>
    <lineage>
        <taxon>Bacteria</taxon>
        <taxon>Bacillati</taxon>
        <taxon>Actinomycetota</taxon>
        <taxon>Actinomycetes</taxon>
        <taxon>Micrococcales</taxon>
        <taxon>Micrococcaceae</taxon>
        <taxon>Arthrobacter</taxon>
    </lineage>
</organism>
<dbReference type="RefSeq" id="WP_168486368.1">
    <property type="nucleotide sequence ID" value="NZ_JAAZSQ010000009.1"/>
</dbReference>
<sequence length="177" mass="18575">MLVLPEQETRPVPGRRRRLVVIPLVMLCILAAGFGYLFMTAQARPSTQLGAPAEVPGGIAVITGIIPVESDGWEPPSPAASLQQQVQEGAHRVRVQVQFTAIEPGGLELDPGAFVVDGLGSGRPHPLWASPGPTTLERGDSVGATMVFELPDQAIALVLEGPAGTRLSLGKEHHSGN</sequence>
<feature type="transmembrane region" description="Helical" evidence="1">
    <location>
        <begin position="20"/>
        <end position="39"/>
    </location>
</feature>
<accession>A0A7X6HF52</accession>
<keyword evidence="1" id="KW-1133">Transmembrane helix</keyword>
<dbReference type="Proteomes" id="UP000544090">
    <property type="component" value="Unassembled WGS sequence"/>
</dbReference>
<protein>
    <recommendedName>
        <fullName evidence="4">DUF4352 domain-containing protein</fullName>
    </recommendedName>
</protein>
<evidence type="ECO:0000256" key="1">
    <source>
        <dbReference type="SAM" id="Phobius"/>
    </source>
</evidence>
<dbReference type="EMBL" id="JAAZSQ010000009">
    <property type="protein sequence ID" value="NKX55023.1"/>
    <property type="molecule type" value="Genomic_DNA"/>
</dbReference>
<comment type="caution">
    <text evidence="2">The sequence shown here is derived from an EMBL/GenBank/DDBJ whole genome shotgun (WGS) entry which is preliminary data.</text>
</comment>
<proteinExistence type="predicted"/>
<evidence type="ECO:0000313" key="2">
    <source>
        <dbReference type="EMBL" id="NKX55023.1"/>
    </source>
</evidence>
<evidence type="ECO:0000313" key="3">
    <source>
        <dbReference type="Proteomes" id="UP000544090"/>
    </source>
</evidence>